<dbReference type="PROSITE" id="PS50851">
    <property type="entry name" value="CHEW"/>
    <property type="match status" value="1"/>
</dbReference>
<dbReference type="PROSITE" id="PS50894">
    <property type="entry name" value="HPT"/>
    <property type="match status" value="1"/>
</dbReference>
<sequence>MSFGADEEILQDFLVEAGEILEQLSEQLVELESRPDDADLLNAIFRGFHTVKGGAGFLQLNELVECCHIAENVFDILRKGERRVDAELMDVVLEALDSVNSMFGEVRDRSPITAATPELLAALARLAEPQSADEAAPAAAEVVEEPVAESASGDITDNEFEQLLDSLSAVKAEAEAPAAAAAPAPAGDEAASDEITDAEFESLLDQLHGKGQFAPEAVTPAAPAAAAPAAGDSSDITDDEFEALLDQLHGKGNFAVEALESAIASAPAPAAAAPAAAVAGSDLISDHEFESLLDELHGKGKFTDVNTGAPVTAGSTAAVAAPAAKAPAAAAAPKPAAKAPEAKAETPKPAAAAAPAAARAPAAPPPEKPTSEAETTVRVDTARLDEIMNMVGELVLVRNRLVRLGLNSGDEAMSKAVSNLDVVTADLQTAVMKTRMQPIKKVFGRFPRLVRDLARQLKKEINLELVGEETDLDKNLVEALADPLVHLVRNAVDHGIESPEEREESGKPRGGKVILAAEQEGDHILLSISDDGKGMDPNVLRSIAVKRGVMDKDAADRLSDTECYNLIFAPGFSTKTEISDVSGRGVGMDVVKTKISQLNGSINIYSTKGQGSKIVIKVPLTLAIMPTLMVMLGNQAFAFPLVNVNEIFHLDLSTTNVVDGQEVVIVRDKALPLFYLKRWLVSSAAHEEPREGHVVILSVGTQRIGFVVDQLVGQEEVVIKPLGKMLQGTPGMSGATITGDGRIALILDVPSMLKRYAARRI</sequence>
<dbReference type="SMART" id="SM01231">
    <property type="entry name" value="H-kinase_dim"/>
    <property type="match status" value="1"/>
</dbReference>
<dbReference type="CDD" id="cd16916">
    <property type="entry name" value="HATPase_CheA-like"/>
    <property type="match status" value="1"/>
</dbReference>
<feature type="compositionally biased region" description="Low complexity" evidence="2">
    <location>
        <begin position="347"/>
        <end position="361"/>
    </location>
</feature>
<comment type="caution">
    <text evidence="6">The sequence shown here is derived from an EMBL/GenBank/DDBJ whole genome shotgun (WGS) entry which is preliminary data.</text>
</comment>
<name>A0ABS6PGL0_9PSED</name>
<dbReference type="InterPro" id="IPR005467">
    <property type="entry name" value="His_kinase_dom"/>
</dbReference>
<feature type="modified residue" description="Phosphohistidine" evidence="1">
    <location>
        <position position="49"/>
    </location>
</feature>
<dbReference type="InterPro" id="IPR003594">
    <property type="entry name" value="HATPase_dom"/>
</dbReference>
<evidence type="ECO:0000259" key="3">
    <source>
        <dbReference type="PROSITE" id="PS50109"/>
    </source>
</evidence>
<dbReference type="SMART" id="SM00260">
    <property type="entry name" value="CheW"/>
    <property type="match status" value="1"/>
</dbReference>
<dbReference type="Pfam" id="PF02895">
    <property type="entry name" value="H-kinase_dim"/>
    <property type="match status" value="1"/>
</dbReference>
<protein>
    <submittedName>
        <fullName evidence="6">Chemotaxis protein CheA</fullName>
    </submittedName>
</protein>
<proteinExistence type="predicted"/>
<evidence type="ECO:0000259" key="4">
    <source>
        <dbReference type="PROSITE" id="PS50851"/>
    </source>
</evidence>
<evidence type="ECO:0000256" key="2">
    <source>
        <dbReference type="SAM" id="MobiDB-lite"/>
    </source>
</evidence>
<dbReference type="PANTHER" id="PTHR43395">
    <property type="entry name" value="SENSOR HISTIDINE KINASE CHEA"/>
    <property type="match status" value="1"/>
</dbReference>
<feature type="region of interest" description="Disordered" evidence="2">
    <location>
        <begin position="135"/>
        <end position="156"/>
    </location>
</feature>
<dbReference type="Proteomes" id="UP000765224">
    <property type="component" value="Unassembled WGS sequence"/>
</dbReference>
<dbReference type="CDD" id="cd00088">
    <property type="entry name" value="HPT"/>
    <property type="match status" value="1"/>
</dbReference>
<keyword evidence="7" id="KW-1185">Reference proteome</keyword>
<evidence type="ECO:0000259" key="5">
    <source>
        <dbReference type="PROSITE" id="PS50894"/>
    </source>
</evidence>
<dbReference type="SMART" id="SM00073">
    <property type="entry name" value="HPT"/>
    <property type="match status" value="1"/>
</dbReference>
<dbReference type="InterPro" id="IPR002545">
    <property type="entry name" value="CheW-lke_dom"/>
</dbReference>
<dbReference type="Pfam" id="PF02518">
    <property type="entry name" value="HATPase_c"/>
    <property type="match status" value="1"/>
</dbReference>
<reference evidence="6 7" key="1">
    <citation type="submission" date="2021-06" db="EMBL/GenBank/DDBJ databases">
        <title>Updating the genus Pseudomonas: Description of 43 new species and partition of the Pseudomonas putida group.</title>
        <authorList>
            <person name="Girard L."/>
            <person name="Lood C."/>
            <person name="Vandamme P."/>
            <person name="Rokni-Zadeh H."/>
            <person name="Van Noort V."/>
            <person name="Hofte M."/>
            <person name="Lavigne R."/>
            <person name="De Mot R."/>
        </authorList>
    </citation>
    <scope>NUCLEOTIDE SEQUENCE [LARGE SCALE GENOMIC DNA]</scope>
    <source>
        <strain evidence="6 7">COR58</strain>
    </source>
</reference>
<dbReference type="Pfam" id="PF01584">
    <property type="entry name" value="CheW"/>
    <property type="match status" value="1"/>
</dbReference>
<accession>A0ABS6PGL0</accession>
<dbReference type="InterPro" id="IPR004105">
    <property type="entry name" value="CheA-like_dim"/>
</dbReference>
<dbReference type="EMBL" id="JAHSTS010000002">
    <property type="protein sequence ID" value="MBV4459623.1"/>
    <property type="molecule type" value="Genomic_DNA"/>
</dbReference>
<dbReference type="RefSeq" id="WP_217893122.1">
    <property type="nucleotide sequence ID" value="NZ_JAHSTS010000002.1"/>
</dbReference>
<dbReference type="InterPro" id="IPR051315">
    <property type="entry name" value="Bact_Chemotaxis_CheA"/>
</dbReference>
<feature type="region of interest" description="Disordered" evidence="2">
    <location>
        <begin position="331"/>
        <end position="376"/>
    </location>
</feature>
<feature type="domain" description="HPt" evidence="5">
    <location>
        <begin position="2"/>
        <end position="106"/>
    </location>
</feature>
<feature type="domain" description="Histidine kinase" evidence="3">
    <location>
        <begin position="413"/>
        <end position="622"/>
    </location>
</feature>
<dbReference type="Pfam" id="PF01627">
    <property type="entry name" value="Hpt"/>
    <property type="match status" value="1"/>
</dbReference>
<evidence type="ECO:0000313" key="6">
    <source>
        <dbReference type="EMBL" id="MBV4459623.1"/>
    </source>
</evidence>
<keyword evidence="1" id="KW-0597">Phosphoprotein</keyword>
<dbReference type="InterPro" id="IPR008207">
    <property type="entry name" value="Sig_transdc_His_kin_Hpt_dom"/>
</dbReference>
<dbReference type="CDD" id="cd00731">
    <property type="entry name" value="CheA_reg"/>
    <property type="match status" value="1"/>
</dbReference>
<dbReference type="PANTHER" id="PTHR43395:SF1">
    <property type="entry name" value="CHEMOTAXIS PROTEIN CHEA"/>
    <property type="match status" value="1"/>
</dbReference>
<evidence type="ECO:0000256" key="1">
    <source>
        <dbReference type="PROSITE-ProRule" id="PRU00110"/>
    </source>
</evidence>
<gene>
    <name evidence="6" type="ORF">KVG96_16855</name>
</gene>
<dbReference type="SMART" id="SM00387">
    <property type="entry name" value="HATPase_c"/>
    <property type="match status" value="1"/>
</dbReference>
<feature type="domain" description="CheW-like" evidence="4">
    <location>
        <begin position="624"/>
        <end position="758"/>
    </location>
</feature>
<dbReference type="PROSITE" id="PS50109">
    <property type="entry name" value="HIS_KIN"/>
    <property type="match status" value="1"/>
</dbReference>
<organism evidence="6 7">
    <name type="scientific">Pseudomonas ekonensis</name>
    <dbReference type="NCBI Taxonomy" id="2842353"/>
    <lineage>
        <taxon>Bacteria</taxon>
        <taxon>Pseudomonadati</taxon>
        <taxon>Pseudomonadota</taxon>
        <taxon>Gammaproteobacteria</taxon>
        <taxon>Pseudomonadales</taxon>
        <taxon>Pseudomonadaceae</taxon>
        <taxon>Pseudomonas</taxon>
    </lineage>
</organism>
<evidence type="ECO:0000313" key="7">
    <source>
        <dbReference type="Proteomes" id="UP000765224"/>
    </source>
</evidence>